<dbReference type="InterPro" id="IPR036320">
    <property type="entry name" value="Glycosyl_Trfase_fam3_N_dom_sf"/>
</dbReference>
<dbReference type="Gene3D" id="3.40.1030.10">
    <property type="entry name" value="Nucleoside phosphorylase/phosphoribosyltransferase catalytic domain"/>
    <property type="match status" value="1"/>
</dbReference>
<gene>
    <name evidence="5" type="ORF">METZ01_LOCUS230761</name>
</gene>
<keyword evidence="2" id="KW-0808">Transferase</keyword>
<dbReference type="GO" id="GO:0004048">
    <property type="term" value="F:anthranilate phosphoribosyltransferase activity"/>
    <property type="evidence" value="ECO:0007669"/>
    <property type="project" value="InterPro"/>
</dbReference>
<dbReference type="PANTHER" id="PTHR43285">
    <property type="entry name" value="ANTHRANILATE PHOSPHORIBOSYLTRANSFERASE"/>
    <property type="match status" value="1"/>
</dbReference>
<evidence type="ECO:0000256" key="2">
    <source>
        <dbReference type="ARBA" id="ARBA00022679"/>
    </source>
</evidence>
<sequence>MSFTESEVDLKSALEAVADGRALSAAEAEATFDSFMNGSAPEIQMAGFLVGLEAKGVEPSEVAGGVRALRKVMVPVAASDPSSLVDTAGTGGGGVTTFNISTAAAIVTAGAGVPVAKHGNRSFTSRSGSADVLEALGVGIQLTADQMSDVLEEAGIVFMFAPLLHPAMRHVGPVRKALGITTIMNILGPLTNPAGARRQVIGVADPTLIDLIAGALLELGHIRALIVHGEPGMDEVSPAA</sequence>
<dbReference type="EMBL" id="UINC01057105">
    <property type="protein sequence ID" value="SVB77907.1"/>
    <property type="molecule type" value="Genomic_DNA"/>
</dbReference>
<dbReference type="SUPFAM" id="SSF47648">
    <property type="entry name" value="Nucleoside phosphorylase/phosphoribosyltransferase N-terminal domain"/>
    <property type="match status" value="1"/>
</dbReference>
<feature type="domain" description="Glycosyl transferase family 3" evidence="3">
    <location>
        <begin position="83"/>
        <end position="240"/>
    </location>
</feature>
<dbReference type="GO" id="GO:0005829">
    <property type="term" value="C:cytosol"/>
    <property type="evidence" value="ECO:0007669"/>
    <property type="project" value="TreeGrafter"/>
</dbReference>
<evidence type="ECO:0000313" key="5">
    <source>
        <dbReference type="EMBL" id="SVB77907.1"/>
    </source>
</evidence>
<dbReference type="GO" id="GO:0000162">
    <property type="term" value="P:L-tryptophan biosynthetic process"/>
    <property type="evidence" value="ECO:0007669"/>
    <property type="project" value="InterPro"/>
</dbReference>
<keyword evidence="1" id="KW-0328">Glycosyltransferase</keyword>
<organism evidence="5">
    <name type="scientific">marine metagenome</name>
    <dbReference type="NCBI Taxonomy" id="408172"/>
    <lineage>
        <taxon>unclassified sequences</taxon>
        <taxon>metagenomes</taxon>
        <taxon>ecological metagenomes</taxon>
    </lineage>
</organism>
<evidence type="ECO:0000259" key="3">
    <source>
        <dbReference type="Pfam" id="PF00591"/>
    </source>
</evidence>
<dbReference type="AlphaFoldDB" id="A0A382GTA7"/>
<dbReference type="SUPFAM" id="SSF52418">
    <property type="entry name" value="Nucleoside phosphorylase/phosphoribosyltransferase catalytic domain"/>
    <property type="match status" value="1"/>
</dbReference>
<dbReference type="InterPro" id="IPR017459">
    <property type="entry name" value="Glycosyl_Trfase_fam3_N_dom"/>
</dbReference>
<proteinExistence type="predicted"/>
<accession>A0A382GTA7</accession>
<dbReference type="Pfam" id="PF00591">
    <property type="entry name" value="Glycos_transf_3"/>
    <property type="match status" value="1"/>
</dbReference>
<name>A0A382GTA7_9ZZZZ</name>
<dbReference type="InterPro" id="IPR000312">
    <property type="entry name" value="Glycosyl_Trfase_fam3"/>
</dbReference>
<dbReference type="Pfam" id="PF02885">
    <property type="entry name" value="Glycos_trans_3N"/>
    <property type="match status" value="1"/>
</dbReference>
<evidence type="ECO:0000256" key="1">
    <source>
        <dbReference type="ARBA" id="ARBA00022676"/>
    </source>
</evidence>
<dbReference type="PANTHER" id="PTHR43285:SF2">
    <property type="entry name" value="ANTHRANILATE PHOSPHORIBOSYLTRANSFERASE"/>
    <property type="match status" value="1"/>
</dbReference>
<feature type="domain" description="Glycosyl transferase family 3 N-terminal" evidence="4">
    <location>
        <begin position="11"/>
        <end position="71"/>
    </location>
</feature>
<feature type="non-terminal residue" evidence="5">
    <location>
        <position position="240"/>
    </location>
</feature>
<protein>
    <recommendedName>
        <fullName evidence="6">Glycosyl transferase family 3 domain-containing protein</fullName>
    </recommendedName>
</protein>
<evidence type="ECO:0008006" key="6">
    <source>
        <dbReference type="Google" id="ProtNLM"/>
    </source>
</evidence>
<reference evidence="5" key="1">
    <citation type="submission" date="2018-05" db="EMBL/GenBank/DDBJ databases">
        <authorList>
            <person name="Lanie J.A."/>
            <person name="Ng W.-L."/>
            <person name="Kazmierczak K.M."/>
            <person name="Andrzejewski T.M."/>
            <person name="Davidsen T.M."/>
            <person name="Wayne K.J."/>
            <person name="Tettelin H."/>
            <person name="Glass J.I."/>
            <person name="Rusch D."/>
            <person name="Podicherti R."/>
            <person name="Tsui H.-C.T."/>
            <person name="Winkler M.E."/>
        </authorList>
    </citation>
    <scope>NUCLEOTIDE SEQUENCE</scope>
</reference>
<evidence type="ECO:0000259" key="4">
    <source>
        <dbReference type="Pfam" id="PF02885"/>
    </source>
</evidence>
<dbReference type="InterPro" id="IPR005940">
    <property type="entry name" value="Anthranilate_Pribosyl_Tfrase"/>
</dbReference>
<dbReference type="NCBIfam" id="TIGR01245">
    <property type="entry name" value="trpD"/>
    <property type="match status" value="1"/>
</dbReference>
<dbReference type="Gene3D" id="1.20.970.10">
    <property type="entry name" value="Transferase, Pyrimidine Nucleoside Phosphorylase, Chain C"/>
    <property type="match status" value="1"/>
</dbReference>
<dbReference type="InterPro" id="IPR035902">
    <property type="entry name" value="Nuc_phospho_transferase"/>
</dbReference>